<dbReference type="Proteomes" id="UP000187209">
    <property type="component" value="Unassembled WGS sequence"/>
</dbReference>
<gene>
    <name evidence="2" type="ORF">SteCoe_31503</name>
</gene>
<sequence>MVKGQKKDQEEQKIKVHEREKPEVHDEKSVEEDEKENEKVEDKKEFDGQSHDVSVQAEDCQDCLNQNEGKLVRTCYQDMTSKVVVDKNNKIVEPFKYCVRCRDALYNEDVLRPPFSLGEIPYQELDPKNYKTLPPQWTQRIPAAGKLSYRSPSAYNVIFGDNQPLGGYS</sequence>
<name>A0A1R2B1A0_9CILI</name>
<dbReference type="AlphaFoldDB" id="A0A1R2B1A0"/>
<comment type="caution">
    <text evidence="2">The sequence shown here is derived from an EMBL/GenBank/DDBJ whole genome shotgun (WGS) entry which is preliminary data.</text>
</comment>
<proteinExistence type="predicted"/>
<evidence type="ECO:0000313" key="3">
    <source>
        <dbReference type="Proteomes" id="UP000187209"/>
    </source>
</evidence>
<reference evidence="2 3" key="1">
    <citation type="submission" date="2016-11" db="EMBL/GenBank/DDBJ databases">
        <title>The macronuclear genome of Stentor coeruleus: a giant cell with tiny introns.</title>
        <authorList>
            <person name="Slabodnick M."/>
            <person name="Ruby J.G."/>
            <person name="Reiff S.B."/>
            <person name="Swart E.C."/>
            <person name="Gosai S."/>
            <person name="Prabakaran S."/>
            <person name="Witkowska E."/>
            <person name="Larue G.E."/>
            <person name="Fisher S."/>
            <person name="Freeman R.M."/>
            <person name="Gunawardena J."/>
            <person name="Chu W."/>
            <person name="Stover N.A."/>
            <person name="Gregory B.D."/>
            <person name="Nowacki M."/>
            <person name="Derisi J."/>
            <person name="Roy S.W."/>
            <person name="Marshall W.F."/>
            <person name="Sood P."/>
        </authorList>
    </citation>
    <scope>NUCLEOTIDE SEQUENCE [LARGE SCALE GENOMIC DNA]</scope>
    <source>
        <strain evidence="2">WM001</strain>
    </source>
</reference>
<organism evidence="2 3">
    <name type="scientific">Stentor coeruleus</name>
    <dbReference type="NCBI Taxonomy" id="5963"/>
    <lineage>
        <taxon>Eukaryota</taxon>
        <taxon>Sar</taxon>
        <taxon>Alveolata</taxon>
        <taxon>Ciliophora</taxon>
        <taxon>Postciliodesmatophora</taxon>
        <taxon>Heterotrichea</taxon>
        <taxon>Heterotrichida</taxon>
        <taxon>Stentoridae</taxon>
        <taxon>Stentor</taxon>
    </lineage>
</organism>
<feature type="compositionally biased region" description="Basic and acidic residues" evidence="1">
    <location>
        <begin position="36"/>
        <end position="50"/>
    </location>
</feature>
<feature type="compositionally biased region" description="Basic and acidic residues" evidence="1">
    <location>
        <begin position="1"/>
        <end position="28"/>
    </location>
</feature>
<evidence type="ECO:0000313" key="2">
    <source>
        <dbReference type="EMBL" id="OMJ70507.1"/>
    </source>
</evidence>
<dbReference type="EMBL" id="MPUH01001081">
    <property type="protein sequence ID" value="OMJ70507.1"/>
    <property type="molecule type" value="Genomic_DNA"/>
</dbReference>
<accession>A0A1R2B1A0</accession>
<evidence type="ECO:0000256" key="1">
    <source>
        <dbReference type="SAM" id="MobiDB-lite"/>
    </source>
</evidence>
<feature type="region of interest" description="Disordered" evidence="1">
    <location>
        <begin position="1"/>
        <end position="52"/>
    </location>
</feature>
<keyword evidence="3" id="KW-1185">Reference proteome</keyword>
<protein>
    <submittedName>
        <fullName evidence="2">Uncharacterized protein</fullName>
    </submittedName>
</protein>